<feature type="transmembrane region" description="Helical" evidence="6">
    <location>
        <begin position="456"/>
        <end position="479"/>
    </location>
</feature>
<feature type="transmembrane region" description="Helical" evidence="6">
    <location>
        <begin position="633"/>
        <end position="656"/>
    </location>
</feature>
<feature type="transmembrane region" description="Helical" evidence="6">
    <location>
        <begin position="260"/>
        <end position="281"/>
    </location>
</feature>
<evidence type="ECO:0000256" key="4">
    <source>
        <dbReference type="ARBA" id="ARBA00023136"/>
    </source>
</evidence>
<dbReference type="GO" id="GO:0022857">
    <property type="term" value="F:transmembrane transporter activity"/>
    <property type="evidence" value="ECO:0007669"/>
    <property type="project" value="InterPro"/>
</dbReference>
<dbReference type="PROSITE" id="PS00216">
    <property type="entry name" value="SUGAR_TRANSPORT_1"/>
    <property type="match status" value="1"/>
</dbReference>
<sequence>MLWTHHFLSSSEEDSILQNFDNVVKSRTFNKNIEMDPKIPHTSKSPLDNQPSNQILAGEATTTKLSTISDNHSQHSKSFDPSVSSSTPDTTARKELAATSDSKMPGMSHLSSSSDSIETTNNDLKEIQPIPIHQNSDEYFFKKDPENAADLEDVAALTIAKTVTVKSNISDKYIDPEMRPPVFKSTFHEVACIILVSLAPAAAAMSGSAFQVSLREISNEFSENGGKLTWSVSSVMLTNGSCLLLMGGIADAFGRRNALVIGYFGFALFSLIAGFMHNFILLCLFRALMGVAVACGTPAAAGFLGSTYKDSKRKNMVMSCFGIGPPAGGASGYFIGGVCLVALSWRSIHYFLSIIFLFLSVLVAFTLPEDEKIDWDKAKQIFKGLDYIGAFISLSAFVLICFALTQVDATPKRWKTPYIIATLIVGIFLVCVFIVYESNVPKNPLMPMKMFTSRNFNLSMIIVSLSWMIFFGFLNYNAILFFEDIKNYKTMVVACCFLTQPIAGTLVNIFAGFTMHIIPGRIMMAIGCTGFLVACIIWATNTIKRNYFLGPFWAFCFTVVGADLIYNTANRCALSSVDRKLQSRAAGTFNTVCQLSSSVGLGLSTTVLASKFKYYGQPDQLDHLHEMFQGIKYTYYVAIGMAGLSLCLCPFLRLGVLGKTRKSQN</sequence>
<dbReference type="AlphaFoldDB" id="A0A9W6YLB3"/>
<keyword evidence="4 6" id="KW-0472">Membrane</keyword>
<comment type="subcellular location">
    <subcellularLocation>
        <location evidence="1">Membrane</location>
        <topology evidence="1">Multi-pass membrane protein</topology>
    </subcellularLocation>
</comment>
<feature type="compositionally biased region" description="Low complexity" evidence="5">
    <location>
        <begin position="79"/>
        <end position="90"/>
    </location>
</feature>
<feature type="transmembrane region" description="Helical" evidence="6">
    <location>
        <begin position="230"/>
        <end position="253"/>
    </location>
</feature>
<feature type="transmembrane region" description="Helical" evidence="6">
    <location>
        <begin position="320"/>
        <end position="343"/>
    </location>
</feature>
<feature type="transmembrane region" description="Helical" evidence="6">
    <location>
        <begin position="522"/>
        <end position="541"/>
    </location>
</feature>
<reference evidence="8" key="1">
    <citation type="submission" date="2023-04" db="EMBL/GenBank/DDBJ databases">
        <title>Ambrosiozyma monospora NBRC 1965.</title>
        <authorList>
            <person name="Ichikawa N."/>
            <person name="Sato H."/>
            <person name="Tonouchi N."/>
        </authorList>
    </citation>
    <scope>NUCLEOTIDE SEQUENCE</scope>
    <source>
        <strain evidence="8">NBRC 1965</strain>
    </source>
</reference>
<evidence type="ECO:0000256" key="1">
    <source>
        <dbReference type="ARBA" id="ARBA00004141"/>
    </source>
</evidence>
<dbReference type="PANTHER" id="PTHR42718:SF23">
    <property type="entry name" value="MAJOR FACILITATOR SUPERFAMILY (MFS) PROFILE DOMAIN-CONTAINING PROTEIN"/>
    <property type="match status" value="1"/>
</dbReference>
<dbReference type="EMBL" id="BSXU01000124">
    <property type="protein sequence ID" value="GMG19412.1"/>
    <property type="molecule type" value="Genomic_DNA"/>
</dbReference>
<feature type="domain" description="Major facilitator superfamily (MFS) profile" evidence="7">
    <location>
        <begin position="192"/>
        <end position="657"/>
    </location>
</feature>
<evidence type="ECO:0000256" key="3">
    <source>
        <dbReference type="ARBA" id="ARBA00022989"/>
    </source>
</evidence>
<dbReference type="PANTHER" id="PTHR42718">
    <property type="entry name" value="MAJOR FACILITATOR SUPERFAMILY MULTIDRUG TRANSPORTER MFSC"/>
    <property type="match status" value="1"/>
</dbReference>
<proteinExistence type="predicted"/>
<keyword evidence="3 6" id="KW-1133">Transmembrane helix</keyword>
<feature type="transmembrane region" description="Helical" evidence="6">
    <location>
        <begin position="417"/>
        <end position="436"/>
    </location>
</feature>
<dbReference type="InterPro" id="IPR020846">
    <property type="entry name" value="MFS_dom"/>
</dbReference>
<evidence type="ECO:0000256" key="6">
    <source>
        <dbReference type="SAM" id="Phobius"/>
    </source>
</evidence>
<name>A0A9W6YLB3_AMBMO</name>
<evidence type="ECO:0000259" key="7">
    <source>
        <dbReference type="PROSITE" id="PS50850"/>
    </source>
</evidence>
<evidence type="ECO:0000313" key="9">
    <source>
        <dbReference type="Proteomes" id="UP001165063"/>
    </source>
</evidence>
<feature type="transmembrane region" description="Helical" evidence="6">
    <location>
        <begin position="387"/>
        <end position="405"/>
    </location>
</feature>
<dbReference type="PROSITE" id="PS50850">
    <property type="entry name" value="MFS"/>
    <property type="match status" value="1"/>
</dbReference>
<gene>
    <name evidence="8" type="ORF">Amon01_000045200</name>
</gene>
<feature type="region of interest" description="Disordered" evidence="5">
    <location>
        <begin position="34"/>
        <end position="53"/>
    </location>
</feature>
<evidence type="ECO:0000256" key="2">
    <source>
        <dbReference type="ARBA" id="ARBA00022692"/>
    </source>
</evidence>
<dbReference type="Gene3D" id="1.20.1720.10">
    <property type="entry name" value="Multidrug resistance protein D"/>
    <property type="match status" value="1"/>
</dbReference>
<dbReference type="Proteomes" id="UP001165063">
    <property type="component" value="Unassembled WGS sequence"/>
</dbReference>
<feature type="transmembrane region" description="Helical" evidence="6">
    <location>
        <begin position="287"/>
        <end position="308"/>
    </location>
</feature>
<keyword evidence="9" id="KW-1185">Reference proteome</keyword>
<organism evidence="8 9">
    <name type="scientific">Ambrosiozyma monospora</name>
    <name type="common">Yeast</name>
    <name type="synonym">Endomycopsis monosporus</name>
    <dbReference type="NCBI Taxonomy" id="43982"/>
    <lineage>
        <taxon>Eukaryota</taxon>
        <taxon>Fungi</taxon>
        <taxon>Dikarya</taxon>
        <taxon>Ascomycota</taxon>
        <taxon>Saccharomycotina</taxon>
        <taxon>Pichiomycetes</taxon>
        <taxon>Pichiales</taxon>
        <taxon>Pichiaceae</taxon>
        <taxon>Ambrosiozyma</taxon>
    </lineage>
</organism>
<evidence type="ECO:0000313" key="8">
    <source>
        <dbReference type="EMBL" id="GMG19412.1"/>
    </source>
</evidence>
<keyword evidence="2 6" id="KW-0812">Transmembrane</keyword>
<protein>
    <submittedName>
        <fullName evidence="8">Unnamed protein product</fullName>
    </submittedName>
</protein>
<dbReference type="GO" id="GO:0016020">
    <property type="term" value="C:membrane"/>
    <property type="evidence" value="ECO:0007669"/>
    <property type="project" value="UniProtKB-SubCell"/>
</dbReference>
<feature type="region of interest" description="Disordered" evidence="5">
    <location>
        <begin position="68"/>
        <end position="119"/>
    </location>
</feature>
<feature type="compositionally biased region" description="Polar residues" evidence="5">
    <location>
        <begin position="109"/>
        <end position="119"/>
    </location>
</feature>
<dbReference type="InterPro" id="IPR011701">
    <property type="entry name" value="MFS"/>
</dbReference>
<feature type="transmembrane region" description="Helical" evidence="6">
    <location>
        <begin position="349"/>
        <end position="367"/>
    </location>
</feature>
<dbReference type="InterPro" id="IPR036259">
    <property type="entry name" value="MFS_trans_sf"/>
</dbReference>
<feature type="transmembrane region" description="Helical" evidence="6">
    <location>
        <begin position="187"/>
        <end position="210"/>
    </location>
</feature>
<dbReference type="OrthoDB" id="2130629at2759"/>
<dbReference type="SUPFAM" id="SSF103473">
    <property type="entry name" value="MFS general substrate transporter"/>
    <property type="match status" value="2"/>
</dbReference>
<dbReference type="Gene3D" id="1.20.1250.20">
    <property type="entry name" value="MFS general substrate transporter like domains"/>
    <property type="match status" value="1"/>
</dbReference>
<accession>A0A9W6YLB3</accession>
<feature type="compositionally biased region" description="Polar residues" evidence="5">
    <location>
        <begin position="42"/>
        <end position="53"/>
    </location>
</feature>
<evidence type="ECO:0000256" key="5">
    <source>
        <dbReference type="SAM" id="MobiDB-lite"/>
    </source>
</evidence>
<dbReference type="InterPro" id="IPR005829">
    <property type="entry name" value="Sugar_transporter_CS"/>
</dbReference>
<dbReference type="Pfam" id="PF07690">
    <property type="entry name" value="MFS_1"/>
    <property type="match status" value="1"/>
</dbReference>
<feature type="transmembrane region" description="Helical" evidence="6">
    <location>
        <begin position="491"/>
        <end position="510"/>
    </location>
</feature>
<feature type="transmembrane region" description="Helical" evidence="6">
    <location>
        <begin position="547"/>
        <end position="566"/>
    </location>
</feature>
<comment type="caution">
    <text evidence="8">The sequence shown here is derived from an EMBL/GenBank/DDBJ whole genome shotgun (WGS) entry which is preliminary data.</text>
</comment>